<dbReference type="EMBL" id="OX465084">
    <property type="protein sequence ID" value="CAI9296982.1"/>
    <property type="molecule type" value="Genomic_DNA"/>
</dbReference>
<protein>
    <submittedName>
        <fullName evidence="1">Uncharacterized protein</fullName>
    </submittedName>
</protein>
<name>A0AA36EIK8_LACSI</name>
<dbReference type="AlphaFoldDB" id="A0AA36EIK8"/>
<keyword evidence="2" id="KW-1185">Reference proteome</keyword>
<evidence type="ECO:0000313" key="2">
    <source>
        <dbReference type="Proteomes" id="UP001177003"/>
    </source>
</evidence>
<proteinExistence type="predicted"/>
<sequence>MKGQLKSLHEKIDQLLLASKASSFEAYSITTIKSFSERIMKEHAENDAKLNREVSESADVCKSTTEKVDKLIFETNTFMENYRTTYNNNTTSVNEALQNLGAMLKTEKITLEKICIGLQQDHASFQTSLTLQISKLQDDLAIESKIIDALPRKIEKVKV</sequence>
<evidence type="ECO:0000313" key="1">
    <source>
        <dbReference type="EMBL" id="CAI9296982.1"/>
    </source>
</evidence>
<organism evidence="1 2">
    <name type="scientific">Lactuca saligna</name>
    <name type="common">Willowleaf lettuce</name>
    <dbReference type="NCBI Taxonomy" id="75948"/>
    <lineage>
        <taxon>Eukaryota</taxon>
        <taxon>Viridiplantae</taxon>
        <taxon>Streptophyta</taxon>
        <taxon>Embryophyta</taxon>
        <taxon>Tracheophyta</taxon>
        <taxon>Spermatophyta</taxon>
        <taxon>Magnoliopsida</taxon>
        <taxon>eudicotyledons</taxon>
        <taxon>Gunneridae</taxon>
        <taxon>Pentapetalae</taxon>
        <taxon>asterids</taxon>
        <taxon>campanulids</taxon>
        <taxon>Asterales</taxon>
        <taxon>Asteraceae</taxon>
        <taxon>Cichorioideae</taxon>
        <taxon>Cichorieae</taxon>
        <taxon>Lactucinae</taxon>
        <taxon>Lactuca</taxon>
    </lineage>
</organism>
<dbReference type="Proteomes" id="UP001177003">
    <property type="component" value="Chromosome 8"/>
</dbReference>
<gene>
    <name evidence="1" type="ORF">LSALG_LOCUS35822</name>
</gene>
<accession>A0AA36EIK8</accession>
<reference evidence="1" key="1">
    <citation type="submission" date="2023-04" db="EMBL/GenBank/DDBJ databases">
        <authorList>
            <person name="Vijverberg K."/>
            <person name="Xiong W."/>
            <person name="Schranz E."/>
        </authorList>
    </citation>
    <scope>NUCLEOTIDE SEQUENCE</scope>
</reference>